<dbReference type="InterPro" id="IPR027266">
    <property type="entry name" value="TrmE/GcvT-like"/>
</dbReference>
<dbReference type="Pfam" id="PF01571">
    <property type="entry name" value="GCV_T"/>
    <property type="match status" value="1"/>
</dbReference>
<gene>
    <name evidence="6" type="ORF">CAUJ_LOCUS9424</name>
</gene>
<dbReference type="InterPro" id="IPR045179">
    <property type="entry name" value="YgfZ/GcvT"/>
</dbReference>
<evidence type="ECO:0000259" key="4">
    <source>
        <dbReference type="Pfam" id="PF01571"/>
    </source>
</evidence>
<comment type="caution">
    <text evidence="6">The sequence shown here is derived from an EMBL/GenBank/DDBJ whole genome shotgun (WGS) entry which is preliminary data.</text>
</comment>
<dbReference type="GO" id="GO:0016226">
    <property type="term" value="P:iron-sulfur cluster assembly"/>
    <property type="evidence" value="ECO:0007669"/>
    <property type="project" value="TreeGrafter"/>
</dbReference>
<keyword evidence="7" id="KW-1185">Reference proteome</keyword>
<dbReference type="InterPro" id="IPR006222">
    <property type="entry name" value="GCVT_N"/>
</dbReference>
<evidence type="ECO:0000313" key="6">
    <source>
        <dbReference type="EMBL" id="CAD6193505.1"/>
    </source>
</evidence>
<dbReference type="Gene3D" id="2.40.30.160">
    <property type="match status" value="1"/>
</dbReference>
<keyword evidence="3" id="KW-0496">Mitochondrion</keyword>
<reference evidence="6" key="1">
    <citation type="submission" date="2020-10" db="EMBL/GenBank/DDBJ databases">
        <authorList>
            <person name="Kikuchi T."/>
        </authorList>
    </citation>
    <scope>NUCLEOTIDE SEQUENCE</scope>
    <source>
        <strain evidence="6">NKZ352</strain>
    </source>
</reference>
<dbReference type="Pfam" id="PF25455">
    <property type="entry name" value="Beta-barrel_CAF17_C"/>
    <property type="match status" value="1"/>
</dbReference>
<evidence type="ECO:0000256" key="2">
    <source>
        <dbReference type="ARBA" id="ARBA00022946"/>
    </source>
</evidence>
<dbReference type="SUPFAM" id="SSF103025">
    <property type="entry name" value="Folate-binding domain"/>
    <property type="match status" value="1"/>
</dbReference>
<evidence type="ECO:0000256" key="3">
    <source>
        <dbReference type="ARBA" id="ARBA00023128"/>
    </source>
</evidence>
<dbReference type="NCBIfam" id="TIGR03317">
    <property type="entry name" value="ygfZ_signature"/>
    <property type="match status" value="1"/>
</dbReference>
<comment type="subcellular location">
    <subcellularLocation>
        <location evidence="1">Mitochondrion</location>
    </subcellularLocation>
</comment>
<feature type="domain" description="CAF17 C-terminal" evidence="5">
    <location>
        <begin position="195"/>
        <end position="262"/>
    </location>
</feature>
<evidence type="ECO:0000259" key="5">
    <source>
        <dbReference type="Pfam" id="PF25455"/>
    </source>
</evidence>
<keyword evidence="2" id="KW-0809">Transit peptide</keyword>
<dbReference type="Gene3D" id="3.30.1360.120">
    <property type="entry name" value="Probable tRNA modification gtpase trme, domain 1"/>
    <property type="match status" value="1"/>
</dbReference>
<dbReference type="PANTHER" id="PTHR22602:SF0">
    <property type="entry name" value="TRANSFERASE CAF17, MITOCHONDRIAL-RELATED"/>
    <property type="match status" value="1"/>
</dbReference>
<dbReference type="OrthoDB" id="191995at2759"/>
<dbReference type="PANTHER" id="PTHR22602">
    <property type="entry name" value="TRANSFERASE CAF17, MITOCHONDRIAL-RELATED"/>
    <property type="match status" value="1"/>
</dbReference>
<evidence type="ECO:0008006" key="8">
    <source>
        <dbReference type="Google" id="ProtNLM"/>
    </source>
</evidence>
<dbReference type="EMBL" id="CAJGYM010000036">
    <property type="protein sequence ID" value="CAD6193505.1"/>
    <property type="molecule type" value="Genomic_DNA"/>
</dbReference>
<evidence type="ECO:0000313" key="7">
    <source>
        <dbReference type="Proteomes" id="UP000835052"/>
    </source>
</evidence>
<dbReference type="AlphaFoldDB" id="A0A8S1HE38"/>
<accession>A0A8S1HE38</accession>
<dbReference type="Proteomes" id="UP000835052">
    <property type="component" value="Unassembled WGS sequence"/>
</dbReference>
<feature type="domain" description="GCVT N-terminal" evidence="4">
    <location>
        <begin position="10"/>
        <end position="102"/>
    </location>
</feature>
<sequence>MSPGLIALPHRSLLRIGGRDAKAFLQGLITNDINKLERQPGLAAFILNTKGRIVEDILLWRRGDDDLFVESSKVHRDELIVLFNKYKLRKQVDIKASDEAVAFVPGPINDSSNSLIDPRISSFGARVFGKKTESKNADSYHALRRSAGIAEGVDELDGLLPFQANGDLLNMVSLDKGCYIGQELTARTAHTGVIRRRILPFKVDKAVKKDADIIDEKGNKVGKVVSSDDAFALALFSLAAFKSTRLQVGDVVVRPVQPVWMPDKIVAHPQHRTSLTDS</sequence>
<dbReference type="InterPro" id="IPR017703">
    <property type="entry name" value="YgfZ/GCV_T_CS"/>
</dbReference>
<organism evidence="6 7">
    <name type="scientific">Caenorhabditis auriculariae</name>
    <dbReference type="NCBI Taxonomy" id="2777116"/>
    <lineage>
        <taxon>Eukaryota</taxon>
        <taxon>Metazoa</taxon>
        <taxon>Ecdysozoa</taxon>
        <taxon>Nematoda</taxon>
        <taxon>Chromadorea</taxon>
        <taxon>Rhabditida</taxon>
        <taxon>Rhabditina</taxon>
        <taxon>Rhabditomorpha</taxon>
        <taxon>Rhabditoidea</taxon>
        <taxon>Rhabditidae</taxon>
        <taxon>Peloderinae</taxon>
        <taxon>Caenorhabditis</taxon>
    </lineage>
</organism>
<evidence type="ECO:0000256" key="1">
    <source>
        <dbReference type="ARBA" id="ARBA00004173"/>
    </source>
</evidence>
<protein>
    <recommendedName>
        <fullName evidence="8">Aminomethyltransferase folate-binding domain-containing protein</fullName>
    </recommendedName>
</protein>
<dbReference type="PIRSF" id="PIRSF006487">
    <property type="entry name" value="GcvT"/>
    <property type="match status" value="1"/>
</dbReference>
<dbReference type="GO" id="GO:0005759">
    <property type="term" value="C:mitochondrial matrix"/>
    <property type="evidence" value="ECO:0007669"/>
    <property type="project" value="TreeGrafter"/>
</dbReference>
<dbReference type="InterPro" id="IPR057460">
    <property type="entry name" value="CAF17_C"/>
</dbReference>
<name>A0A8S1HE38_9PELO</name>
<proteinExistence type="predicted"/>